<dbReference type="Pfam" id="PF11876">
    <property type="entry name" value="TsiV"/>
    <property type="match status" value="1"/>
</dbReference>
<sequence>MSGNIPSVQVIARTGSLILKEGLSICFYMHASHHEVAASVDQTLEVYLQAIGRFALTWYPDNEGEWQPLDDSSLENVRQELLKHPAPLILMRDSTGSLEAYQFQYRGVVLEPPFLAHTPPERHACAVSFWLPASYLQSQGVGPFRDLAVSLARLLPFNSGHAGPSFHAWLGMEPLTQQMFDLGLRYPGMDIPDEHNNAYSVGDRLQGIHWMNFLGPPVLGALGGSDGLRARLSHPGTCVQPLGEDRAVVTLGDAPDAGDTSQGNVLPAYRELARVLGPWLTSREAARPYRENEALRRWERRFLD</sequence>
<protein>
    <submittedName>
        <fullName evidence="1">DUF3396 domain-containing protein</fullName>
    </submittedName>
</protein>
<evidence type="ECO:0000313" key="2">
    <source>
        <dbReference type="Proteomes" id="UP000278907"/>
    </source>
</evidence>
<organism evidence="1 2">
    <name type="scientific">Corallococcus praedator</name>
    <dbReference type="NCBI Taxonomy" id="2316724"/>
    <lineage>
        <taxon>Bacteria</taxon>
        <taxon>Pseudomonadati</taxon>
        <taxon>Myxococcota</taxon>
        <taxon>Myxococcia</taxon>
        <taxon>Myxococcales</taxon>
        <taxon>Cystobacterineae</taxon>
        <taxon>Myxococcaceae</taxon>
        <taxon>Corallococcus</taxon>
    </lineage>
</organism>
<dbReference type="InterPro" id="IPR021815">
    <property type="entry name" value="TsiV"/>
</dbReference>
<proteinExistence type="predicted"/>
<dbReference type="RefSeq" id="WP_120535924.1">
    <property type="nucleotide sequence ID" value="NZ_RAWI01000213.1"/>
</dbReference>
<keyword evidence="2" id="KW-1185">Reference proteome</keyword>
<reference evidence="1 2" key="1">
    <citation type="submission" date="2018-09" db="EMBL/GenBank/DDBJ databases">
        <authorList>
            <person name="Livingstone P.G."/>
            <person name="Whitworth D.E."/>
        </authorList>
    </citation>
    <scope>NUCLEOTIDE SEQUENCE [LARGE SCALE GENOMIC DNA]</scope>
    <source>
        <strain evidence="1 2">CA031B</strain>
    </source>
</reference>
<accession>A0ABX9QFL1</accession>
<dbReference type="Proteomes" id="UP000278907">
    <property type="component" value="Unassembled WGS sequence"/>
</dbReference>
<gene>
    <name evidence="1" type="ORF">D7Y13_24855</name>
</gene>
<comment type="caution">
    <text evidence="1">The sequence shown here is derived from an EMBL/GenBank/DDBJ whole genome shotgun (WGS) entry which is preliminary data.</text>
</comment>
<evidence type="ECO:0000313" key="1">
    <source>
        <dbReference type="EMBL" id="RKI02373.1"/>
    </source>
</evidence>
<dbReference type="EMBL" id="RAWI01000213">
    <property type="protein sequence ID" value="RKI02373.1"/>
    <property type="molecule type" value="Genomic_DNA"/>
</dbReference>
<name>A0ABX9QFL1_9BACT</name>